<keyword evidence="1" id="KW-0472">Membrane</keyword>
<dbReference type="InterPro" id="IPR014226">
    <property type="entry name" value="Spore_IM_YlbJ"/>
</dbReference>
<feature type="domain" description="Nucleoside transporter/FeoB GTPase Gate" evidence="2">
    <location>
        <begin position="41"/>
        <end position="135"/>
    </location>
</feature>
<feature type="transmembrane region" description="Helical" evidence="1">
    <location>
        <begin position="77"/>
        <end position="100"/>
    </location>
</feature>
<gene>
    <name evidence="3" type="primary">ylbJ</name>
    <name evidence="3" type="ORF">GCM10022410_08220</name>
</gene>
<comment type="caution">
    <text evidence="3">The sequence shown here is derived from an EMBL/GenBank/DDBJ whole genome shotgun (WGS) entry which is preliminary data.</text>
</comment>
<keyword evidence="4" id="KW-1185">Reference proteome</keyword>
<keyword evidence="1" id="KW-0812">Transmembrane</keyword>
<accession>A0ABP7VE40</accession>
<feature type="transmembrane region" description="Helical" evidence="1">
    <location>
        <begin position="292"/>
        <end position="313"/>
    </location>
</feature>
<dbReference type="EMBL" id="BAABDL010000044">
    <property type="protein sequence ID" value="GAA4063908.1"/>
    <property type="molecule type" value="Genomic_DNA"/>
</dbReference>
<dbReference type="Pfam" id="PF07670">
    <property type="entry name" value="Gate"/>
    <property type="match status" value="1"/>
</dbReference>
<sequence>MKAKIKSILLASGALLFSVCLLTMPTETVEASRRGLELWASTVFPSLLPFFVTGELLIGFGIVHFIGVLFEPIMRPLFNIPGVGGFVWAIGMASGYPAGANFTARMRQEGQLSQVEAERLVAFSNASNPIFIIAVISVSFLKTPSLGFLLAGVHYGSNLLVGLIMRFYQHNQTNDRKKAPVQGIWKRAFNTLHHTRINNNKPFGKLLGDAVIQAVETALMIGGFIIIFSVISTILIETGILILISKLFSTFFLLFQIPPILSLPFSIGMFEITIGAQQIASVLNQSMMIKAMLISALLAFNGLSVHAQVASILASTDIRYQAYLYGRLLQSVLATVLILCFYPLLNLKNHSPIGQAIPVQAVSSNYLSHLIDFLSQYGMIITISSLFVCTIILLYRMIKQLKRKSMD</sequence>
<evidence type="ECO:0000313" key="4">
    <source>
        <dbReference type="Proteomes" id="UP001501734"/>
    </source>
</evidence>
<dbReference type="Proteomes" id="UP001501734">
    <property type="component" value="Unassembled WGS sequence"/>
</dbReference>
<feature type="transmembrane region" description="Helical" evidence="1">
    <location>
        <begin position="325"/>
        <end position="345"/>
    </location>
</feature>
<evidence type="ECO:0000256" key="1">
    <source>
        <dbReference type="SAM" id="Phobius"/>
    </source>
</evidence>
<dbReference type="RefSeq" id="WP_344910607.1">
    <property type="nucleotide sequence ID" value="NZ_BAABDL010000044.1"/>
</dbReference>
<feature type="transmembrane region" description="Helical" evidence="1">
    <location>
        <begin position="148"/>
        <end position="168"/>
    </location>
</feature>
<feature type="transmembrane region" description="Helical" evidence="1">
    <location>
        <begin position="377"/>
        <end position="398"/>
    </location>
</feature>
<keyword evidence="1" id="KW-1133">Transmembrane helix</keyword>
<evidence type="ECO:0000313" key="3">
    <source>
        <dbReference type="EMBL" id="GAA4063908.1"/>
    </source>
</evidence>
<feature type="transmembrane region" description="Helical" evidence="1">
    <location>
        <begin position="218"/>
        <end position="244"/>
    </location>
</feature>
<name>A0ABP7VE40_9BACI</name>
<evidence type="ECO:0000259" key="2">
    <source>
        <dbReference type="Pfam" id="PF07670"/>
    </source>
</evidence>
<reference evidence="4" key="1">
    <citation type="journal article" date="2019" name="Int. J. Syst. Evol. Microbiol.">
        <title>The Global Catalogue of Microorganisms (GCM) 10K type strain sequencing project: providing services to taxonomists for standard genome sequencing and annotation.</title>
        <authorList>
            <consortium name="The Broad Institute Genomics Platform"/>
            <consortium name="The Broad Institute Genome Sequencing Center for Infectious Disease"/>
            <person name="Wu L."/>
            <person name="Ma J."/>
        </authorList>
    </citation>
    <scope>NUCLEOTIDE SEQUENCE [LARGE SCALE GENOMIC DNA]</scope>
    <source>
        <strain evidence="4">JCM 17250</strain>
    </source>
</reference>
<feature type="transmembrane region" description="Helical" evidence="1">
    <location>
        <begin position="251"/>
        <end position="272"/>
    </location>
</feature>
<proteinExistence type="predicted"/>
<feature type="transmembrane region" description="Helical" evidence="1">
    <location>
        <begin position="47"/>
        <end position="70"/>
    </location>
</feature>
<organism evidence="3 4">
    <name type="scientific">Amphibacillus indicireducens</name>
    <dbReference type="NCBI Taxonomy" id="1076330"/>
    <lineage>
        <taxon>Bacteria</taxon>
        <taxon>Bacillati</taxon>
        <taxon>Bacillota</taxon>
        <taxon>Bacilli</taxon>
        <taxon>Bacillales</taxon>
        <taxon>Bacillaceae</taxon>
        <taxon>Amphibacillus</taxon>
    </lineage>
</organism>
<protein>
    <submittedName>
        <fullName evidence="3">Sporulation integral membrane protein YlbJ</fullName>
    </submittedName>
</protein>
<dbReference type="InterPro" id="IPR011642">
    <property type="entry name" value="Gate_dom"/>
</dbReference>
<feature type="transmembrane region" description="Helical" evidence="1">
    <location>
        <begin position="120"/>
        <end position="141"/>
    </location>
</feature>
<dbReference type="NCBIfam" id="TIGR02871">
    <property type="entry name" value="spore_ylbJ"/>
    <property type="match status" value="1"/>
</dbReference>